<dbReference type="InterPro" id="IPR014755">
    <property type="entry name" value="Cu-Rt/internalin_Ig-like"/>
</dbReference>
<dbReference type="EMBL" id="SOMN01000009">
    <property type="protein sequence ID" value="TFE27471.1"/>
    <property type="molecule type" value="Genomic_DNA"/>
</dbReference>
<dbReference type="GO" id="GO:0042597">
    <property type="term" value="C:periplasmic space"/>
    <property type="evidence" value="ECO:0007669"/>
    <property type="project" value="InterPro"/>
</dbReference>
<dbReference type="Pfam" id="PF04234">
    <property type="entry name" value="CopC"/>
    <property type="match status" value="2"/>
</dbReference>
<evidence type="ECO:0000256" key="8">
    <source>
        <dbReference type="ARBA" id="ARBA00023136"/>
    </source>
</evidence>
<dbReference type="GO" id="GO:0006825">
    <property type="term" value="P:copper ion transport"/>
    <property type="evidence" value="ECO:0007669"/>
    <property type="project" value="InterPro"/>
</dbReference>
<feature type="transmembrane region" description="Helical" evidence="9">
    <location>
        <begin position="371"/>
        <end position="397"/>
    </location>
</feature>
<dbReference type="Pfam" id="PF05425">
    <property type="entry name" value="CopD"/>
    <property type="match status" value="1"/>
</dbReference>
<proteinExistence type="predicted"/>
<keyword evidence="6 9" id="KW-1133">Transmembrane helix</keyword>
<keyword evidence="3 9" id="KW-0812">Transmembrane</keyword>
<protein>
    <recommendedName>
        <fullName evidence="15">Copper resistance protein CopC</fullName>
    </recommendedName>
</protein>
<reference evidence="13 14" key="1">
    <citation type="submission" date="2019-03" db="EMBL/GenBank/DDBJ databases">
        <title>Cohnella endophytica sp. nov., a novel endophytic bacterium isolated from bark of Sonneratia apetala.</title>
        <authorList>
            <person name="Tuo L."/>
        </authorList>
    </citation>
    <scope>NUCLEOTIDE SEQUENCE [LARGE SCALE GENOMIC DNA]</scope>
    <source>
        <strain evidence="13 14">CCTCC AB 208254</strain>
    </source>
</reference>
<evidence type="ECO:0000256" key="4">
    <source>
        <dbReference type="ARBA" id="ARBA00022723"/>
    </source>
</evidence>
<accession>A0A4Y8M1I4</accession>
<feature type="transmembrane region" description="Helical" evidence="9">
    <location>
        <begin position="490"/>
        <end position="508"/>
    </location>
</feature>
<keyword evidence="7" id="KW-0186">Copper</keyword>
<dbReference type="AlphaFoldDB" id="A0A4Y8M1I4"/>
<dbReference type="RefSeq" id="WP_135151880.1">
    <property type="nucleotide sequence ID" value="NZ_SOMN01000009.1"/>
</dbReference>
<evidence type="ECO:0000256" key="3">
    <source>
        <dbReference type="ARBA" id="ARBA00022692"/>
    </source>
</evidence>
<feature type="transmembrane region" description="Helical" evidence="9">
    <location>
        <begin position="417"/>
        <end position="437"/>
    </location>
</feature>
<feature type="transmembrane region" description="Helical" evidence="9">
    <location>
        <begin position="449"/>
        <end position="470"/>
    </location>
</feature>
<evidence type="ECO:0000256" key="9">
    <source>
        <dbReference type="SAM" id="Phobius"/>
    </source>
</evidence>
<name>A0A4Y8M1I4_9BACL</name>
<feature type="transmembrane region" description="Helical" evidence="9">
    <location>
        <begin position="347"/>
        <end position="365"/>
    </location>
</feature>
<feature type="signal peptide" evidence="10">
    <location>
        <begin position="1"/>
        <end position="23"/>
    </location>
</feature>
<organism evidence="13 14">
    <name type="scientific">Cohnella luojiensis</name>
    <dbReference type="NCBI Taxonomy" id="652876"/>
    <lineage>
        <taxon>Bacteria</taxon>
        <taxon>Bacillati</taxon>
        <taxon>Bacillota</taxon>
        <taxon>Bacilli</taxon>
        <taxon>Bacillales</taxon>
        <taxon>Paenibacillaceae</taxon>
        <taxon>Cohnella</taxon>
    </lineage>
</organism>
<evidence type="ECO:0000259" key="12">
    <source>
        <dbReference type="Pfam" id="PF05425"/>
    </source>
</evidence>
<dbReference type="PANTHER" id="PTHR34820:SF4">
    <property type="entry name" value="INNER MEMBRANE PROTEIN YEBZ"/>
    <property type="match status" value="1"/>
</dbReference>
<sequence>MIKKLLMAFLLVAAFIPISTIEAHSPIEKRSPESDAILEAAPSKIELFFEEPVEIHRSSIIVRNEQQSEVQLGMPRLDPGDTRHMMIDLQKVLPSGLYSVFIDVVAIDGHALKEKYDFQIKLKETTYEQRFEKLKLERTSPEDGTITKASPRKIEVWYSEEAEMDYFGLLNDEEQNVPTEIPAMDPNDPKHFIINLNQELPPGTYSIHSQVKIGDQKKYDIEYFAVQQFTAISGPAYSFGDSFLKHIQLLQWTHWFSYMTLLSLVGGYLIQLFIIRNSGNQNRWRFFANVLYGASIAALLLEVVANKVQYSEIIWKDFIGFYFVRILVAQIVLLLISYIIVWNRIKLLLLFSVLLGLALTGHTAAPSYGGIWSVTLDFIHLLSVSIWIGGLLTFGVIAPKENTMEWLKEKGKIFSKWALVSMILIPITGILMTIRFVPSFSLSSMLSSYWGEMLLTKGILFIGIIAIGAWQRRILGKWAAGIAAHFRKWLRIELVIAALVLFAAGVLVDLSPKDAEEGIYPQTQTVKGVQAMVQISPLIAAPNEITIRFNEPSDIQRVIVKFSTTTGWIVENSAFSFGNGEYKLTGYYFHAPGTMNMEIHAYRSDGTVVKLPYKIQVPGIMPPNI</sequence>
<dbReference type="GO" id="GO:0046688">
    <property type="term" value="P:response to copper ion"/>
    <property type="evidence" value="ECO:0007669"/>
    <property type="project" value="InterPro"/>
</dbReference>
<keyword evidence="2" id="KW-1003">Cell membrane</keyword>
<feature type="transmembrane region" description="Helical" evidence="9">
    <location>
        <begin position="318"/>
        <end position="340"/>
    </location>
</feature>
<evidence type="ECO:0000259" key="11">
    <source>
        <dbReference type="Pfam" id="PF04234"/>
    </source>
</evidence>
<dbReference type="InterPro" id="IPR032694">
    <property type="entry name" value="CopC/D"/>
</dbReference>
<feature type="transmembrane region" description="Helical" evidence="9">
    <location>
        <begin position="255"/>
        <end position="274"/>
    </location>
</feature>
<dbReference type="Gene3D" id="2.60.40.1220">
    <property type="match status" value="2"/>
</dbReference>
<evidence type="ECO:0000256" key="1">
    <source>
        <dbReference type="ARBA" id="ARBA00004651"/>
    </source>
</evidence>
<feature type="transmembrane region" description="Helical" evidence="9">
    <location>
        <begin position="286"/>
        <end position="306"/>
    </location>
</feature>
<dbReference type="OrthoDB" id="2353937at2"/>
<keyword evidence="5 10" id="KW-0732">Signal</keyword>
<comment type="subcellular location">
    <subcellularLocation>
        <location evidence="1">Cell membrane</location>
        <topology evidence="1">Multi-pass membrane protein</topology>
    </subcellularLocation>
</comment>
<evidence type="ECO:0000313" key="13">
    <source>
        <dbReference type="EMBL" id="TFE27471.1"/>
    </source>
</evidence>
<evidence type="ECO:0000256" key="5">
    <source>
        <dbReference type="ARBA" id="ARBA00022729"/>
    </source>
</evidence>
<dbReference type="Proteomes" id="UP000297900">
    <property type="component" value="Unassembled WGS sequence"/>
</dbReference>
<dbReference type="InterPro" id="IPR008457">
    <property type="entry name" value="Cu-R_CopD_dom"/>
</dbReference>
<keyword evidence="4" id="KW-0479">Metal-binding</keyword>
<feature type="domain" description="CopC" evidence="11">
    <location>
        <begin position="24"/>
        <end position="120"/>
    </location>
</feature>
<gene>
    <name evidence="13" type="ORF">E2980_09100</name>
</gene>
<evidence type="ECO:0000313" key="14">
    <source>
        <dbReference type="Proteomes" id="UP000297900"/>
    </source>
</evidence>
<dbReference type="InterPro" id="IPR014756">
    <property type="entry name" value="Ig_E-set"/>
</dbReference>
<feature type="chain" id="PRO_5021439653" description="Copper resistance protein CopC" evidence="10">
    <location>
        <begin position="24"/>
        <end position="625"/>
    </location>
</feature>
<evidence type="ECO:0000256" key="10">
    <source>
        <dbReference type="SAM" id="SignalP"/>
    </source>
</evidence>
<dbReference type="PANTHER" id="PTHR34820">
    <property type="entry name" value="INNER MEMBRANE PROTEIN YEBZ"/>
    <property type="match status" value="1"/>
</dbReference>
<dbReference type="InterPro" id="IPR007348">
    <property type="entry name" value="CopC_dom"/>
</dbReference>
<evidence type="ECO:0000256" key="6">
    <source>
        <dbReference type="ARBA" id="ARBA00022989"/>
    </source>
</evidence>
<dbReference type="GO" id="GO:0005507">
    <property type="term" value="F:copper ion binding"/>
    <property type="evidence" value="ECO:0007669"/>
    <property type="project" value="InterPro"/>
</dbReference>
<keyword evidence="8 9" id="KW-0472">Membrane</keyword>
<keyword evidence="14" id="KW-1185">Reference proteome</keyword>
<comment type="caution">
    <text evidence="13">The sequence shown here is derived from an EMBL/GenBank/DDBJ whole genome shotgun (WGS) entry which is preliminary data.</text>
</comment>
<feature type="domain" description="CopC" evidence="11">
    <location>
        <begin position="135"/>
        <end position="216"/>
    </location>
</feature>
<dbReference type="GO" id="GO:0005886">
    <property type="term" value="C:plasma membrane"/>
    <property type="evidence" value="ECO:0007669"/>
    <property type="project" value="UniProtKB-SubCell"/>
</dbReference>
<evidence type="ECO:0000256" key="2">
    <source>
        <dbReference type="ARBA" id="ARBA00022475"/>
    </source>
</evidence>
<dbReference type="SUPFAM" id="SSF81296">
    <property type="entry name" value="E set domains"/>
    <property type="match status" value="2"/>
</dbReference>
<evidence type="ECO:0000256" key="7">
    <source>
        <dbReference type="ARBA" id="ARBA00023008"/>
    </source>
</evidence>
<evidence type="ECO:0008006" key="15">
    <source>
        <dbReference type="Google" id="ProtNLM"/>
    </source>
</evidence>
<feature type="domain" description="Copper resistance protein D" evidence="12">
    <location>
        <begin position="412"/>
        <end position="507"/>
    </location>
</feature>